<evidence type="ECO:0000313" key="3">
    <source>
        <dbReference type="Proteomes" id="UP000239898"/>
    </source>
</evidence>
<feature type="region of interest" description="Disordered" evidence="1">
    <location>
        <begin position="459"/>
        <end position="500"/>
    </location>
</feature>
<evidence type="ECO:0000313" key="2">
    <source>
        <dbReference type="EMBL" id="PPT90425.1"/>
    </source>
</evidence>
<proteinExistence type="predicted"/>
<dbReference type="EMBL" id="MIGX01000058">
    <property type="protein sequence ID" value="PPT90425.1"/>
    <property type="molecule type" value="Genomic_DNA"/>
</dbReference>
<gene>
    <name evidence="2" type="ORF">XthCFBP4691_12445</name>
</gene>
<reference evidence="2 3" key="1">
    <citation type="submission" date="2016-08" db="EMBL/GenBank/DDBJ databases">
        <title>Evolution of the type three secretion system and type three effector repertoires in Xanthomonas.</title>
        <authorList>
            <person name="Merda D."/>
            <person name="Briand M."/>
            <person name="Bosis E."/>
            <person name="Rousseau C."/>
            <person name="Portier P."/>
            <person name="Jacques M.-A."/>
            <person name="Fischer-Le Saux M."/>
        </authorList>
    </citation>
    <scope>NUCLEOTIDE SEQUENCE [LARGE SCALE GENOMIC DNA]</scope>
    <source>
        <strain evidence="2 3">CFBP 4691</strain>
    </source>
</reference>
<dbReference type="InterPro" id="IPR006429">
    <property type="entry name" value="Phage_lambda_portal"/>
</dbReference>
<comment type="caution">
    <text evidence="2">The sequence shown here is derived from an EMBL/GenBank/DDBJ whole genome shotgun (WGS) entry which is preliminary data.</text>
</comment>
<feature type="compositionally biased region" description="Polar residues" evidence="1">
    <location>
        <begin position="491"/>
        <end position="500"/>
    </location>
</feature>
<dbReference type="OrthoDB" id="622132at2"/>
<name>A0A2S6ZDS2_9XANT</name>
<dbReference type="AlphaFoldDB" id="A0A2S6ZDS2"/>
<dbReference type="NCBIfam" id="TIGR01539">
    <property type="entry name" value="portal_lambda"/>
    <property type="match status" value="1"/>
</dbReference>
<dbReference type="GO" id="GO:0019068">
    <property type="term" value="P:virion assembly"/>
    <property type="evidence" value="ECO:0007669"/>
    <property type="project" value="InterPro"/>
</dbReference>
<feature type="compositionally biased region" description="Low complexity" evidence="1">
    <location>
        <begin position="473"/>
        <end position="486"/>
    </location>
</feature>
<keyword evidence="3" id="KW-1185">Reference proteome</keyword>
<dbReference type="Pfam" id="PF05136">
    <property type="entry name" value="Phage_portal_2"/>
    <property type="match status" value="1"/>
</dbReference>
<dbReference type="Proteomes" id="UP000239898">
    <property type="component" value="Unassembled WGS sequence"/>
</dbReference>
<evidence type="ECO:0000256" key="1">
    <source>
        <dbReference type="SAM" id="MobiDB-lite"/>
    </source>
</evidence>
<sequence>MAEVQESYRAAGFGRRLRTLQPVMRGPNSAMLGLPTVLARARHLARNDPWAVSALNKSVSNGIATGIQAKPLWGSAELKQRVARLWKRWMKHSDADGVLNFYGQQALAWREWKEAGEVFARLRFRRPEDGLPVPLQVQLIESEQCPRSYYSTASNGNAIREGIEFDAIGRRVAYWMFREHPGDQSMTVNGNELVRVPAEQVIHLYRPNRAGALRGVPASAAVLLRMFNLDRLDDAVLERQAIANLFAGFYTVPEVPDDGTGGGTPMVEDLQSGLDADGTPLAGLEPATMQELPPGYGVQFSEPPGAGADYAEFLRGHLMAIAAGHDIPYEVLTGDLRNVSDRALRLILNEFRRVIEADQWLYMIPMFCQRVRDGWFDQAVLAGLLEVPGYAELRDDVTETLWVPEGWPWSHPVQDVGAEKAAVRAGFKSRDKVILGAGEDPEQVDEEIRASNARADSLGLVLDSDARRTNTSGAAQKDADAAGGDDASPDPNEQGNPDDQ</sequence>
<protein>
    <submittedName>
        <fullName evidence="2">Phage portal protein</fullName>
    </submittedName>
</protein>
<dbReference type="RefSeq" id="WP_128420718.1">
    <property type="nucleotide sequence ID" value="NZ_CP049017.1"/>
</dbReference>
<accession>A0A2S6ZDS2</accession>
<dbReference type="GO" id="GO:0005198">
    <property type="term" value="F:structural molecule activity"/>
    <property type="evidence" value="ECO:0007669"/>
    <property type="project" value="InterPro"/>
</dbReference>
<organism evidence="2 3">
    <name type="scientific">Xanthomonas theicola</name>
    <dbReference type="NCBI Taxonomy" id="56464"/>
    <lineage>
        <taxon>Bacteria</taxon>
        <taxon>Pseudomonadati</taxon>
        <taxon>Pseudomonadota</taxon>
        <taxon>Gammaproteobacteria</taxon>
        <taxon>Lysobacterales</taxon>
        <taxon>Lysobacteraceae</taxon>
        <taxon>Xanthomonas</taxon>
    </lineage>
</organism>